<sequence>MTGRIQMKTALAIIISFALITAITASAISDEYEVTIIDPPQGYEMSSAFGLNTLGQVVGAMIDSNGNYYAFAWDNGTITILDSIDPASAFYDSGSWRITDDGKITGYSSNNEGNPHAVIWDIATGTPIDLHTGNVEGNISTTIGINSNGQVVGAAEIPVPFVESVFHAFIYDNTNGFQDLGTMNTSGYIEGGYSAAVSVNSSGEVVGVAQNNSWNFRPFIYTSSEGMIPLSIDPALSSGEWGATIINDNGLIGGVALFADIDSLSYPWIGTEAFPYIWNDSASSPVAITMPALFPNGVLCAVNNSGSMVGSMWNANEEEPLFHAFIYDSSNGLRDLNDLVTTDSDVVLQFAGDINEKGEIAGYALQNGIMRAFLLTVSNPELEGDANMDGVVNILDIAACINHITGMVDLSEKGIQNADMNRDSTVDILDVIAAINLILGM</sequence>
<dbReference type="Pfam" id="PF00404">
    <property type="entry name" value="Dockerin_1"/>
    <property type="match status" value="1"/>
</dbReference>
<dbReference type="GO" id="GO:0004553">
    <property type="term" value="F:hydrolase activity, hydrolyzing O-glycosyl compounds"/>
    <property type="evidence" value="ECO:0007669"/>
    <property type="project" value="InterPro"/>
</dbReference>
<evidence type="ECO:0000313" key="3">
    <source>
        <dbReference type="EMBL" id="SLM31986.1"/>
    </source>
</evidence>
<gene>
    <name evidence="3" type="ORF">MTBBW1_520013</name>
</gene>
<dbReference type="PROSITE" id="PS51766">
    <property type="entry name" value="DOCKERIN"/>
    <property type="match status" value="1"/>
</dbReference>
<dbReference type="CDD" id="cd14256">
    <property type="entry name" value="Dockerin_I"/>
    <property type="match status" value="1"/>
</dbReference>
<feature type="domain" description="Dockerin" evidence="2">
    <location>
        <begin position="379"/>
        <end position="441"/>
    </location>
</feature>
<dbReference type="InterPro" id="IPR002105">
    <property type="entry name" value="Dockerin_1_rpt"/>
</dbReference>
<dbReference type="EMBL" id="FWEV01000295">
    <property type="protein sequence ID" value="SLM31986.1"/>
    <property type="molecule type" value="Genomic_DNA"/>
</dbReference>
<dbReference type="InterPro" id="IPR016134">
    <property type="entry name" value="Dockerin_dom"/>
</dbReference>
<feature type="signal peptide" evidence="1">
    <location>
        <begin position="1"/>
        <end position="27"/>
    </location>
</feature>
<name>A0A1W1HHR8_9BACT</name>
<dbReference type="GO" id="GO:0000272">
    <property type="term" value="P:polysaccharide catabolic process"/>
    <property type="evidence" value="ECO:0007669"/>
    <property type="project" value="InterPro"/>
</dbReference>
<dbReference type="InterPro" id="IPR014262">
    <property type="entry name" value="HAF_rpt"/>
</dbReference>
<evidence type="ECO:0000259" key="2">
    <source>
        <dbReference type="PROSITE" id="PS51766"/>
    </source>
</evidence>
<feature type="chain" id="PRO_5012190344" description="Dockerin domain-containing protein" evidence="1">
    <location>
        <begin position="28"/>
        <end position="441"/>
    </location>
</feature>
<dbReference type="NCBIfam" id="TIGR02913">
    <property type="entry name" value="HAF_rpt"/>
    <property type="match status" value="2"/>
</dbReference>
<dbReference type="AlphaFoldDB" id="A0A1W1HHR8"/>
<keyword evidence="1" id="KW-0732">Signal</keyword>
<dbReference type="Proteomes" id="UP000191931">
    <property type="component" value="Unassembled WGS sequence"/>
</dbReference>
<accession>A0A1W1HHR8</accession>
<protein>
    <recommendedName>
        <fullName evidence="2">Dockerin domain-containing protein</fullName>
    </recommendedName>
</protein>
<organism evidence="3 4">
    <name type="scientific">Desulfamplus magnetovallimortis</name>
    <dbReference type="NCBI Taxonomy" id="1246637"/>
    <lineage>
        <taxon>Bacteria</taxon>
        <taxon>Pseudomonadati</taxon>
        <taxon>Thermodesulfobacteriota</taxon>
        <taxon>Desulfobacteria</taxon>
        <taxon>Desulfobacterales</taxon>
        <taxon>Desulfobacteraceae</taxon>
        <taxon>Desulfamplus</taxon>
    </lineage>
</organism>
<dbReference type="InterPro" id="IPR036439">
    <property type="entry name" value="Dockerin_dom_sf"/>
</dbReference>
<reference evidence="3 4" key="1">
    <citation type="submission" date="2017-03" db="EMBL/GenBank/DDBJ databases">
        <authorList>
            <person name="Afonso C.L."/>
            <person name="Miller P.J."/>
            <person name="Scott M.A."/>
            <person name="Spackman E."/>
            <person name="Goraichik I."/>
            <person name="Dimitrov K.M."/>
            <person name="Suarez D.L."/>
            <person name="Swayne D.E."/>
        </authorList>
    </citation>
    <scope>NUCLEOTIDE SEQUENCE [LARGE SCALE GENOMIC DNA]</scope>
    <source>
        <strain evidence="3">PRJEB14757</strain>
    </source>
</reference>
<keyword evidence="4" id="KW-1185">Reference proteome</keyword>
<evidence type="ECO:0000313" key="4">
    <source>
        <dbReference type="Proteomes" id="UP000191931"/>
    </source>
</evidence>
<dbReference type="Gene3D" id="1.10.1330.10">
    <property type="entry name" value="Dockerin domain"/>
    <property type="match status" value="1"/>
</dbReference>
<evidence type="ECO:0000256" key="1">
    <source>
        <dbReference type="SAM" id="SignalP"/>
    </source>
</evidence>
<proteinExistence type="predicted"/>
<dbReference type="SUPFAM" id="SSF63446">
    <property type="entry name" value="Type I dockerin domain"/>
    <property type="match status" value="1"/>
</dbReference>